<dbReference type="OrthoDB" id="997844at2"/>
<dbReference type="STRING" id="1763537.ULVI_00490"/>
<dbReference type="EMBL" id="LRXL01000001">
    <property type="protein sequence ID" value="OAB81847.1"/>
    <property type="molecule type" value="Genomic_DNA"/>
</dbReference>
<dbReference type="Proteomes" id="UP000077013">
    <property type="component" value="Unassembled WGS sequence"/>
</dbReference>
<keyword evidence="2" id="KW-1185">Reference proteome</keyword>
<name>A0A167KFU6_9FLAO</name>
<dbReference type="Gene3D" id="3.40.50.300">
    <property type="entry name" value="P-loop containing nucleotide triphosphate hydrolases"/>
    <property type="match status" value="1"/>
</dbReference>
<gene>
    <name evidence="1" type="ORF">ULVI_00490</name>
</gene>
<protein>
    <recommendedName>
        <fullName evidence="3">ATPase AAA-type core domain-containing protein</fullName>
    </recommendedName>
</protein>
<organism evidence="1 2">
    <name type="scientific">Cochleicola gelatinilyticus</name>
    <dbReference type="NCBI Taxonomy" id="1763537"/>
    <lineage>
        <taxon>Bacteria</taxon>
        <taxon>Pseudomonadati</taxon>
        <taxon>Bacteroidota</taxon>
        <taxon>Flavobacteriia</taxon>
        <taxon>Flavobacteriales</taxon>
        <taxon>Flavobacteriaceae</taxon>
        <taxon>Cochleicola</taxon>
    </lineage>
</organism>
<evidence type="ECO:0000313" key="2">
    <source>
        <dbReference type="Proteomes" id="UP000077013"/>
    </source>
</evidence>
<comment type="caution">
    <text evidence="1">The sequence shown here is derived from an EMBL/GenBank/DDBJ whole genome shotgun (WGS) entry which is preliminary data.</text>
</comment>
<proteinExistence type="predicted"/>
<dbReference type="SUPFAM" id="SSF52540">
    <property type="entry name" value="P-loop containing nucleoside triphosphate hydrolases"/>
    <property type="match status" value="1"/>
</dbReference>
<dbReference type="AlphaFoldDB" id="A0A167KFU6"/>
<evidence type="ECO:0000313" key="1">
    <source>
        <dbReference type="EMBL" id="OAB81847.1"/>
    </source>
</evidence>
<reference evidence="1 2" key="1">
    <citation type="submission" date="2016-02" db="EMBL/GenBank/DDBJ databases">
        <title>Ulvibacter sp. LPB0005, isolated from Thais luteostoma.</title>
        <authorList>
            <person name="Shin S.-K."/>
            <person name="Yi H."/>
        </authorList>
    </citation>
    <scope>NUCLEOTIDE SEQUENCE [LARGE SCALE GENOMIC DNA]</scope>
    <source>
        <strain evidence="1 2">LPB0005</strain>
    </source>
</reference>
<accession>A0A167KFU6</accession>
<dbReference type="RefSeq" id="WP_068588247.1">
    <property type="nucleotide sequence ID" value="NZ_LRXL01000001.1"/>
</dbReference>
<dbReference type="InterPro" id="IPR027417">
    <property type="entry name" value="P-loop_NTPase"/>
</dbReference>
<evidence type="ECO:0008006" key="3">
    <source>
        <dbReference type="Google" id="ProtNLM"/>
    </source>
</evidence>
<sequence>MRIAAIYIYPNSKPHLFGDDHLGITINLGGKYFYDVSTILGNEIITEKKINKNFIKDFWGINIELVSAIVGANGTGKTTILNLIKESCQLIIEEDTKEPYIMWTSAGGLFFYYSPYLGANNEDGDVSNVHNLSKLSQFKKDTRWVRDEFNVLWEYHNSERLKRIISFLKKEKYVEILNEMNITSFTKIKLRFLIINKDNSNTSRNFRPFFDRFSKLINTERETKEQEVLESLKLDTKNKINESDEYNDFSKNLRLKLYILDSVIHKIHSILERTGNDYLEEGFIKNNISEDDPEFLQITSTKEALFWFLDNAYIEKGENKYYLPKKEIKSFTQLLLDMVDEDNHINYTNELTVDFNNVISIIDSYQRLLLSFRDVFTYDETLFLTFQPDITLSSGEMSFYELFSSLDDANNIIENRLDAGHYDEISEYPVHQNYFILIDEGDLGFHPTWKKSYINSLISVIPEIFQNKTVQIILTTHDPLTLSDIPSHNSVYLDKDDLGKTILYHKNDNSSFGANIHDLLSDNFFLKGGHIGDFAKQKINTVITLLNSLIGKKKKFDKVDILNKEKEILFITINMVGDTIVRKKLLEMYFEVFSDTQALNNEINNLEKQILLLKKKRDDIT</sequence>